<sequence>MAGTTTPRLKRARPNGPGYIRKGRGKGFEYLDWNGANVTDDALKARFDALAIPPAWKDVWIAPTDREHIQAIGTDAAGRRQYIYHERWADRRASEKYERSLDLGSRMSRVRRAVSRDIAQREDERLRCLAAAVRLFDHGSLRIGGSKYARDNKSYGVSTLLARHVSVEENTDTVRLKFRGKSGKEWDLLIDDDQLADYARDRGGQGGDKRFLSYRVGRKRVGLTSEDINRYIADIAGGEFTAKDFRTWKGTVTAALSLAAAGQTVGAASSDSAKARAVSRAMRETAEALHNTPAMARSSYVDPRVVNRFRRGRTIETGISPDRATVQLLSRR</sequence>
<keyword evidence="10" id="KW-1185">Reference proteome</keyword>
<evidence type="ECO:0000256" key="4">
    <source>
        <dbReference type="ARBA" id="ARBA00023029"/>
    </source>
</evidence>
<dbReference type="GO" id="GO:0006265">
    <property type="term" value="P:DNA topological change"/>
    <property type="evidence" value="ECO:0007669"/>
    <property type="project" value="InterPro"/>
</dbReference>
<dbReference type="Gene3D" id="1.10.132.120">
    <property type="match status" value="1"/>
</dbReference>
<dbReference type="Proteomes" id="UP000187085">
    <property type="component" value="Unassembled WGS sequence"/>
</dbReference>
<dbReference type="Gene3D" id="3.30.66.10">
    <property type="entry name" value="DNA topoisomerase I domain"/>
    <property type="match status" value="1"/>
</dbReference>
<keyword evidence="6" id="KW-0413">Isomerase</keyword>
<evidence type="ECO:0000256" key="5">
    <source>
        <dbReference type="ARBA" id="ARBA00023125"/>
    </source>
</evidence>
<feature type="domain" description="DNA topoisomerase I catalytic core eukaryotic-type" evidence="7">
    <location>
        <begin position="92"/>
        <end position="297"/>
    </location>
</feature>
<accession>A0A1R1L7B9</accession>
<dbReference type="Gene3D" id="3.90.15.10">
    <property type="entry name" value="Topoisomerase I, Chain A, domain 3"/>
    <property type="match status" value="1"/>
</dbReference>
<evidence type="ECO:0000313" key="10">
    <source>
        <dbReference type="Proteomes" id="UP000187085"/>
    </source>
</evidence>
<dbReference type="SUPFAM" id="SSF55869">
    <property type="entry name" value="DNA topoisomerase I domain"/>
    <property type="match status" value="1"/>
</dbReference>
<dbReference type="InterPro" id="IPR013500">
    <property type="entry name" value="TopoI_cat_euk"/>
</dbReference>
<dbReference type="InterPro" id="IPR035447">
    <property type="entry name" value="DNA_topo_I_N_sf"/>
</dbReference>
<evidence type="ECO:0000256" key="6">
    <source>
        <dbReference type="ARBA" id="ARBA00023235"/>
    </source>
</evidence>
<protein>
    <recommendedName>
        <fullName evidence="3">DNA topoisomerase</fullName>
        <ecNumber evidence="3">5.6.2.1</ecNumber>
    </recommendedName>
</protein>
<evidence type="ECO:0000256" key="2">
    <source>
        <dbReference type="ARBA" id="ARBA00006645"/>
    </source>
</evidence>
<evidence type="ECO:0000259" key="7">
    <source>
        <dbReference type="Pfam" id="PF01028"/>
    </source>
</evidence>
<keyword evidence="5" id="KW-0238">DNA-binding</keyword>
<evidence type="ECO:0000259" key="8">
    <source>
        <dbReference type="Pfam" id="PF21338"/>
    </source>
</evidence>
<dbReference type="PRINTS" id="PR00416">
    <property type="entry name" value="EUTPISMRASEI"/>
</dbReference>
<dbReference type="GO" id="GO:0003677">
    <property type="term" value="F:DNA binding"/>
    <property type="evidence" value="ECO:0007669"/>
    <property type="project" value="UniProtKB-KW"/>
</dbReference>
<dbReference type="InterPro" id="IPR049331">
    <property type="entry name" value="Top1B_N_bact"/>
</dbReference>
<reference evidence="9 10" key="1">
    <citation type="submission" date="2016-12" db="EMBL/GenBank/DDBJ databases">
        <title>Draft genome of Tersicoccus phoenicis 1P05MA.</title>
        <authorList>
            <person name="Nakajima Y."/>
            <person name="Yoshizawa S."/>
            <person name="Nakamura K."/>
            <person name="Ogura Y."/>
            <person name="Hayashi T."/>
            <person name="Kogure K."/>
        </authorList>
    </citation>
    <scope>NUCLEOTIDE SEQUENCE [LARGE SCALE GENOMIC DNA]</scope>
    <source>
        <strain evidence="9 10">1p05MA</strain>
    </source>
</reference>
<keyword evidence="4" id="KW-0799">Topoisomerase</keyword>
<gene>
    <name evidence="9" type="ORF">BKD30_12415</name>
</gene>
<dbReference type="InterPro" id="IPR014711">
    <property type="entry name" value="TopoI_cat_a-hlx-sub_euk"/>
</dbReference>
<evidence type="ECO:0000313" key="9">
    <source>
        <dbReference type="EMBL" id="OMH23427.1"/>
    </source>
</evidence>
<dbReference type="EC" id="5.6.2.1" evidence="3"/>
<feature type="domain" description="DNA topoisomerase IB N-terminal" evidence="8">
    <location>
        <begin position="27"/>
        <end position="75"/>
    </location>
</feature>
<dbReference type="InterPro" id="IPR011010">
    <property type="entry name" value="DNA_brk_join_enz"/>
</dbReference>
<organism evidence="9 10">
    <name type="scientific">Tersicoccus phoenicis</name>
    <dbReference type="NCBI Taxonomy" id="554083"/>
    <lineage>
        <taxon>Bacteria</taxon>
        <taxon>Bacillati</taxon>
        <taxon>Actinomycetota</taxon>
        <taxon>Actinomycetes</taxon>
        <taxon>Micrococcales</taxon>
        <taxon>Micrococcaceae</taxon>
        <taxon>Tersicoccus</taxon>
    </lineage>
</organism>
<dbReference type="SUPFAM" id="SSF56349">
    <property type="entry name" value="DNA breaking-rejoining enzymes"/>
    <property type="match status" value="1"/>
</dbReference>
<dbReference type="EMBL" id="MRDE01000074">
    <property type="protein sequence ID" value="OMH23427.1"/>
    <property type="molecule type" value="Genomic_DNA"/>
</dbReference>
<comment type="catalytic activity">
    <reaction evidence="1">
        <text>ATP-independent breakage of single-stranded DNA, followed by passage and rejoining.</text>
        <dbReference type="EC" id="5.6.2.1"/>
    </reaction>
</comment>
<dbReference type="RefSeq" id="WP_076705054.1">
    <property type="nucleotide sequence ID" value="NZ_MRDE01000074.1"/>
</dbReference>
<dbReference type="GO" id="GO:0003917">
    <property type="term" value="F:DNA topoisomerase type I (single strand cut, ATP-independent) activity"/>
    <property type="evidence" value="ECO:0007669"/>
    <property type="project" value="UniProtKB-EC"/>
</dbReference>
<name>A0A1R1L7B9_9MICC</name>
<comment type="similarity">
    <text evidence="2">Belongs to the type IB topoisomerase family.</text>
</comment>
<comment type="caution">
    <text evidence="9">The sequence shown here is derived from an EMBL/GenBank/DDBJ whole genome shotgun (WGS) entry which is preliminary data.</text>
</comment>
<dbReference type="Pfam" id="PF21338">
    <property type="entry name" value="Top1B_N_bact"/>
    <property type="match status" value="1"/>
</dbReference>
<dbReference type="STRING" id="554083.BKD30_12415"/>
<evidence type="ECO:0000256" key="3">
    <source>
        <dbReference type="ARBA" id="ARBA00012891"/>
    </source>
</evidence>
<dbReference type="InterPro" id="IPR001631">
    <property type="entry name" value="TopoI"/>
</dbReference>
<dbReference type="PROSITE" id="PS52038">
    <property type="entry name" value="TOPO_IB_2"/>
    <property type="match status" value="1"/>
</dbReference>
<evidence type="ECO:0000256" key="1">
    <source>
        <dbReference type="ARBA" id="ARBA00000213"/>
    </source>
</evidence>
<dbReference type="AlphaFoldDB" id="A0A1R1L7B9"/>
<dbReference type="Pfam" id="PF01028">
    <property type="entry name" value="Topoisom_I"/>
    <property type="match status" value="1"/>
</dbReference>
<proteinExistence type="inferred from homology"/>
<dbReference type="OrthoDB" id="9778962at2"/>